<gene>
    <name evidence="5" type="primary">LOC107225004</name>
</gene>
<dbReference type="GO" id="GO:0005525">
    <property type="term" value="F:GTP binding"/>
    <property type="evidence" value="ECO:0007669"/>
    <property type="project" value="InterPro"/>
</dbReference>
<dbReference type="Pfam" id="PF00071">
    <property type="entry name" value="Ras"/>
    <property type="match status" value="1"/>
</dbReference>
<comment type="similarity">
    <text evidence="1">Belongs to the small GTPase superfamily. Rab family.</text>
</comment>
<dbReference type="PANTHER" id="PTHR47978">
    <property type="match status" value="1"/>
</dbReference>
<dbReference type="InterPro" id="IPR001806">
    <property type="entry name" value="Small_GTPase"/>
</dbReference>
<dbReference type="NCBIfam" id="TIGR00231">
    <property type="entry name" value="small_GTP"/>
    <property type="match status" value="1"/>
</dbReference>
<feature type="region of interest" description="Disordered" evidence="3">
    <location>
        <begin position="218"/>
        <end position="243"/>
    </location>
</feature>
<evidence type="ECO:0000256" key="1">
    <source>
        <dbReference type="ARBA" id="ARBA00006270"/>
    </source>
</evidence>
<dbReference type="Proteomes" id="UP000829291">
    <property type="component" value="Chromosome 1"/>
</dbReference>
<dbReference type="AlphaFoldDB" id="A0A6J0C0M3"/>
<dbReference type="SUPFAM" id="SSF52540">
    <property type="entry name" value="P-loop containing nucleoside triphosphate hydrolases"/>
    <property type="match status" value="1"/>
</dbReference>
<dbReference type="InParanoid" id="A0A6J0C0M3"/>
<dbReference type="PRINTS" id="PR00449">
    <property type="entry name" value="RASTRNSFRMNG"/>
</dbReference>
<dbReference type="OrthoDB" id="10254700at2759"/>
<dbReference type="GO" id="GO:0003924">
    <property type="term" value="F:GTPase activity"/>
    <property type="evidence" value="ECO:0007669"/>
    <property type="project" value="InterPro"/>
</dbReference>
<accession>A0A6J0C0M3</accession>
<reference evidence="5" key="1">
    <citation type="submission" date="2025-08" db="UniProtKB">
        <authorList>
            <consortium name="RefSeq"/>
        </authorList>
    </citation>
    <scope>IDENTIFICATION</scope>
    <source>
        <tissue evidence="5">Thorax and Abdomen</tissue>
    </source>
</reference>
<evidence type="ECO:0000313" key="4">
    <source>
        <dbReference type="Proteomes" id="UP000829291"/>
    </source>
</evidence>
<dbReference type="InterPro" id="IPR005225">
    <property type="entry name" value="Small_GTP-bd"/>
</dbReference>
<sequence>MSDSEEELFEKRLKFVLVGDTGAGKTSIATRYCNGEFTRHYTPTAGVDFFLKNISLGDYKSITLHIWDVGGLSLHGNMLDKYIFGAHVILFVYDVTNASSFEILGEWIETVKKVNEVLEAQPVLAIIGNKCDMEHQRSVKRDKSHMFAAESGIPCHDVSARTGESITMRVASLAAEVLGICVTKADRGFYKPIVQSVIDDTLTSKQVPSTALKKCAKKHAKKIHKTESNSELPPSKSSICSLQ</sequence>
<proteinExistence type="inferred from homology"/>
<dbReference type="GeneID" id="107225004"/>
<dbReference type="RefSeq" id="XP_015520786.1">
    <property type="nucleotide sequence ID" value="XM_015665300.2"/>
</dbReference>
<evidence type="ECO:0000313" key="5">
    <source>
        <dbReference type="RefSeq" id="XP_015520786.1"/>
    </source>
</evidence>
<dbReference type="SMART" id="SM00173">
    <property type="entry name" value="RAS"/>
    <property type="match status" value="1"/>
</dbReference>
<dbReference type="FunFam" id="3.40.50.300:FF:001447">
    <property type="entry name" value="Ras-related protein Rab-1B"/>
    <property type="match status" value="1"/>
</dbReference>
<dbReference type="PROSITE" id="PS51421">
    <property type="entry name" value="RAS"/>
    <property type="match status" value="1"/>
</dbReference>
<dbReference type="SMART" id="SM00174">
    <property type="entry name" value="RHO"/>
    <property type="match status" value="1"/>
</dbReference>
<name>A0A6J0C0M3_NEOLC</name>
<organism evidence="5">
    <name type="scientific">Neodiprion lecontei</name>
    <name type="common">Redheaded pine sawfly</name>
    <dbReference type="NCBI Taxonomy" id="441921"/>
    <lineage>
        <taxon>Eukaryota</taxon>
        <taxon>Metazoa</taxon>
        <taxon>Ecdysozoa</taxon>
        <taxon>Arthropoda</taxon>
        <taxon>Hexapoda</taxon>
        <taxon>Insecta</taxon>
        <taxon>Pterygota</taxon>
        <taxon>Neoptera</taxon>
        <taxon>Endopterygota</taxon>
        <taxon>Hymenoptera</taxon>
        <taxon>Tenthredinoidea</taxon>
        <taxon>Diprionidae</taxon>
        <taxon>Diprioninae</taxon>
        <taxon>Neodiprion</taxon>
    </lineage>
</organism>
<dbReference type="InterPro" id="IPR027417">
    <property type="entry name" value="P-loop_NTPase"/>
</dbReference>
<evidence type="ECO:0000256" key="3">
    <source>
        <dbReference type="SAM" id="MobiDB-lite"/>
    </source>
</evidence>
<feature type="compositionally biased region" description="Polar residues" evidence="3">
    <location>
        <begin position="229"/>
        <end position="243"/>
    </location>
</feature>
<dbReference type="PROSITE" id="PS51419">
    <property type="entry name" value="RAB"/>
    <property type="match status" value="1"/>
</dbReference>
<keyword evidence="4" id="KW-1185">Reference proteome</keyword>
<keyword evidence="2" id="KW-0547">Nucleotide-binding</keyword>
<protein>
    <submittedName>
        <fullName evidence="5">Ras-related protein Rab-28-like</fullName>
    </submittedName>
</protein>
<dbReference type="Gene3D" id="3.40.50.300">
    <property type="entry name" value="P-loop containing nucleotide triphosphate hydrolases"/>
    <property type="match status" value="1"/>
</dbReference>
<dbReference type="KEGG" id="nlo:107225004"/>
<evidence type="ECO:0000256" key="2">
    <source>
        <dbReference type="ARBA" id="ARBA00022741"/>
    </source>
</evidence>
<dbReference type="SMART" id="SM00175">
    <property type="entry name" value="RAB"/>
    <property type="match status" value="1"/>
</dbReference>
<dbReference type="SMART" id="SM00176">
    <property type="entry name" value="RAN"/>
    <property type="match status" value="1"/>
</dbReference>